<dbReference type="GO" id="GO:0004802">
    <property type="term" value="F:transketolase activity"/>
    <property type="evidence" value="ECO:0007669"/>
    <property type="project" value="UniProtKB-EC"/>
</dbReference>
<keyword evidence="16" id="KW-1185">Reference proteome</keyword>
<feature type="binding site" evidence="10">
    <location>
        <position position="64"/>
    </location>
    <ligand>
        <name>substrate</name>
    </ligand>
</feature>
<comment type="cofactor">
    <cofactor evidence="1">
        <name>Co(2+)</name>
        <dbReference type="ChEBI" id="CHEBI:48828"/>
    </cofactor>
</comment>
<feature type="binding site" evidence="11">
    <location>
        <position position="104"/>
    </location>
    <ligand>
        <name>thiamine diphosphate</name>
        <dbReference type="ChEBI" id="CHEBI:58937"/>
    </ligand>
</feature>
<evidence type="ECO:0000256" key="4">
    <source>
        <dbReference type="ARBA" id="ARBA00022679"/>
    </source>
</evidence>
<feature type="binding site" evidence="10">
    <location>
        <position position="523"/>
    </location>
    <ligand>
        <name>substrate</name>
    </ligand>
</feature>
<feature type="binding site" evidence="11">
    <location>
        <position position="225"/>
    </location>
    <ligand>
        <name>thiamine diphosphate</name>
        <dbReference type="ChEBI" id="CHEBI:58937"/>
    </ligand>
</feature>
<feature type="site" description="Important for catalytic activity" evidence="13">
    <location>
        <position position="64"/>
    </location>
</feature>
<dbReference type="Gene3D" id="3.40.50.970">
    <property type="match status" value="2"/>
</dbReference>
<evidence type="ECO:0000256" key="5">
    <source>
        <dbReference type="ARBA" id="ARBA00022723"/>
    </source>
</evidence>
<organism evidence="15 16">
    <name type="scientific">Didymella rabiei</name>
    <name type="common">Chickpea ascochyta blight fungus</name>
    <name type="synonym">Mycosphaerella rabiei</name>
    <dbReference type="NCBI Taxonomy" id="5454"/>
    <lineage>
        <taxon>Eukaryota</taxon>
        <taxon>Fungi</taxon>
        <taxon>Dikarya</taxon>
        <taxon>Ascomycota</taxon>
        <taxon>Pezizomycotina</taxon>
        <taxon>Dothideomycetes</taxon>
        <taxon>Pleosporomycetidae</taxon>
        <taxon>Pleosporales</taxon>
        <taxon>Pleosporineae</taxon>
        <taxon>Didymellaceae</taxon>
        <taxon>Ascochyta</taxon>
    </lineage>
</organism>
<feature type="binding site" evidence="10">
    <location>
        <position position="511"/>
    </location>
    <ligand>
        <name>substrate</name>
    </ligand>
</feature>
<dbReference type="InterPro" id="IPR005475">
    <property type="entry name" value="Transketolase-like_Pyr-bd"/>
</dbReference>
<dbReference type="FunFam" id="3.40.50.970:FF:000003">
    <property type="entry name" value="Transketolase"/>
    <property type="match status" value="1"/>
</dbReference>
<feature type="binding site" evidence="12">
    <location>
        <position position="225"/>
    </location>
    <ligand>
        <name>Mg(2+)</name>
        <dbReference type="ChEBI" id="CHEBI:18420"/>
    </ligand>
</feature>
<comment type="similarity">
    <text evidence="2">Belongs to the transketolase family.</text>
</comment>
<feature type="binding site" evidence="10">
    <location>
        <position position="519"/>
    </location>
    <ligand>
        <name>substrate</name>
    </ligand>
</feature>
<dbReference type="InterPro" id="IPR055152">
    <property type="entry name" value="Transketolase-like_C_2"/>
</dbReference>
<dbReference type="Gene3D" id="3.40.50.920">
    <property type="match status" value="1"/>
</dbReference>
<feature type="binding site" evidence="12">
    <location>
        <position position="195"/>
    </location>
    <ligand>
        <name>Mg(2+)</name>
        <dbReference type="ChEBI" id="CHEBI:18420"/>
    </ligand>
</feature>
<gene>
    <name evidence="15" type="ORF">ST47_g8092</name>
</gene>
<evidence type="ECO:0000256" key="2">
    <source>
        <dbReference type="ARBA" id="ARBA00007131"/>
    </source>
</evidence>
<dbReference type="InterPro" id="IPR049557">
    <property type="entry name" value="Transketolase_CS"/>
</dbReference>
<dbReference type="Proteomes" id="UP000076837">
    <property type="component" value="Unassembled WGS sequence"/>
</dbReference>
<evidence type="ECO:0000259" key="14">
    <source>
        <dbReference type="SMART" id="SM00861"/>
    </source>
</evidence>
<evidence type="ECO:0000313" key="15">
    <source>
        <dbReference type="EMBL" id="KZM20781.1"/>
    </source>
</evidence>
<feature type="binding site" evidence="12">
    <location>
        <position position="227"/>
    </location>
    <ligand>
        <name>Mg(2+)</name>
        <dbReference type="ChEBI" id="CHEBI:18420"/>
    </ligand>
</feature>
<dbReference type="EC" id="2.2.1.1" evidence="3"/>
<dbReference type="CDD" id="cd12148">
    <property type="entry name" value="fungal_TF_MHR"/>
    <property type="match status" value="1"/>
</dbReference>
<dbReference type="CDD" id="cd07033">
    <property type="entry name" value="TPP_PYR_DXS_TK_like"/>
    <property type="match status" value="1"/>
</dbReference>
<keyword evidence="5 12" id="KW-0479">Metal-binding</keyword>
<comment type="caution">
    <text evidence="15">The sequence shown here is derived from an EMBL/GenBank/DDBJ whole genome shotgun (WGS) entry which is preliminary data.</text>
</comment>
<dbReference type="SUPFAM" id="SSF52922">
    <property type="entry name" value="TK C-terminal domain-like"/>
    <property type="match status" value="1"/>
</dbReference>
<protein>
    <recommendedName>
        <fullName evidence="3">transketolase</fullName>
        <ecNumber evidence="3">2.2.1.1</ecNumber>
    </recommendedName>
</protein>
<dbReference type="FunFam" id="3.40.50.970:FF:000004">
    <property type="entry name" value="Transketolase"/>
    <property type="match status" value="1"/>
</dbReference>
<dbReference type="InterPro" id="IPR029061">
    <property type="entry name" value="THDP-binding"/>
</dbReference>
<dbReference type="InterPro" id="IPR009014">
    <property type="entry name" value="Transketo_C/PFOR_II"/>
</dbReference>
<reference evidence="15 16" key="1">
    <citation type="journal article" date="2016" name="Sci. Rep.">
        <title>Draft genome sequencing and secretome analysis of fungal phytopathogen Ascochyta rabiei provides insight into the necrotrophic effector repertoire.</title>
        <authorList>
            <person name="Verma S."/>
            <person name="Gazara R.K."/>
            <person name="Nizam S."/>
            <person name="Parween S."/>
            <person name="Chattopadhyay D."/>
            <person name="Verma P.K."/>
        </authorList>
    </citation>
    <scope>NUCLEOTIDE SEQUENCE [LARGE SCALE GENOMIC DNA]</scope>
    <source>
        <strain evidence="15 16">ArDII</strain>
    </source>
</reference>
<evidence type="ECO:0000256" key="6">
    <source>
        <dbReference type="ARBA" id="ARBA00022842"/>
    </source>
</evidence>
<dbReference type="InterPro" id="IPR005478">
    <property type="entry name" value="Transketolase_bac-like"/>
</dbReference>
<accession>A0A162ZSB6</accession>
<evidence type="ECO:0000313" key="16">
    <source>
        <dbReference type="Proteomes" id="UP000076837"/>
    </source>
</evidence>
<comment type="cofactor">
    <cofactor evidence="11">
        <name>thiamine diphosphate</name>
        <dbReference type="ChEBI" id="CHEBI:58937"/>
    </cofactor>
    <text evidence="11">Binds 1 thiamine pyrophosphate per subunit. During the reaction, the substrate forms a covalent intermediate with the cofactor.</text>
</comment>
<sequence>MHLAQDMTKANDATDYGQSVVEGLKKEEKVEQAVVRNLSDEQDHVLKSFRLLIADLCQQFNGGHPGGAIGMAAIGVSLWKYVMRYAPHTPTYFNRDRFVLSNGHTCLFQYSFLHLTGYKGMTLDQLKSYHSDRVDALCPGHPEIEHEGIEVTTGPLGQGVANAVGLAMATKNLQATYNKPDFDVVSNHTWCMIGDACLQEGVALEAISFAGHLKLSNLTIIYDNNQVTCDGSVDLTNTEDVNAKMRACGWDVIDIEDGCFDIEGIVGALNKARASTDKPTFINVRTVIGIGSAVAGDAVAHGAAFGAADVANMKKLYNFNPEEHFVISNTVREFFADIPSRGQELVESWEKKLQEYEAKYPELGAEFRSRVEGRLPEDWKDLIPSSFPAQPTATRKSSGLVFNPIAEKVKTFMVGTADLSPSVNMIWKDKVDFQHPDLKTNCGITGNYSGRYIHYGIREHAMCAISNGLAAFAPNTFIPTTSSFFMFYLYAAPAVRMGALQHLQVIHAATHDSIGMGEDGPTHQPIELANLYRAMPNLLYIRPADSEETAGAWITAIEAKNTPTIISTSRHTLPQISQTRRDLVAKGAYVIEEVDDADVTLIGVGAELSHALDTAKELKAKNIKARVLSFPCQRLFDSQPIEYKRDTLRRHRGIPAVVIEPFAPNGWERYADAAACVKRFGHSLPGKAAYKYFGFDTPALVKKVEGYLQQPMTKRRRVDEGSSVADARNGGNVFSPASEVHGIGYGYENTDPFLSPATASSWPFDEFAHDPDYLASQEALRSLMFDTARSAAPTRVGSPVHGDDMTGGVNFKHVLANGGRIQYLKNYISQVAPWLDMFDSQRTFGVQLPALAKESPPLLYAILAIGARQLERKDKIQSSFDSLELYQEAIRLLTPLLQARDVHVIAACVILCCLEMFSASAQDWRRHLEGCAAVFEAFGVNGFSSDVLQAVFWCYARMDVCGALISDGTENTLLRPSAWLPHDMTDEDADALFRSSTVPDMYANYAVYLCAKTCELISDRNKHTELGAENGCDAQQFLARWSRLWDQLANWSLHRPPEMQAVESSNTTPFPHIFFAHWAAISSNQLYHTSCVLLLNANPRQKASLPQTPTTSIMWHVKRICGISLANPHEGCLNNAIQPLWIAGRFLSHSSEQALVVKTIRRIEILTGWTATWRIRDLESTWGYKIRGAV</sequence>
<dbReference type="GO" id="GO:0005634">
    <property type="term" value="C:nucleus"/>
    <property type="evidence" value="ECO:0007669"/>
    <property type="project" value="TreeGrafter"/>
</dbReference>
<dbReference type="EMBL" id="JYNV01000270">
    <property type="protein sequence ID" value="KZM20781.1"/>
    <property type="molecule type" value="Genomic_DNA"/>
</dbReference>
<evidence type="ECO:0000256" key="12">
    <source>
        <dbReference type="PIRSR" id="PIRSR605478-4"/>
    </source>
</evidence>
<feature type="site" description="Important for catalytic activity" evidence="13">
    <location>
        <position position="301"/>
    </location>
</feature>
<evidence type="ECO:0000256" key="7">
    <source>
        <dbReference type="ARBA" id="ARBA00023052"/>
    </source>
</evidence>
<feature type="binding site" evidence="11">
    <location>
        <position position="301"/>
    </location>
    <ligand>
        <name>thiamine diphosphate</name>
        <dbReference type="ChEBI" id="CHEBI:58937"/>
    </ligand>
</feature>
<dbReference type="AlphaFoldDB" id="A0A162ZSB6"/>
<comment type="cofactor">
    <cofactor evidence="12">
        <name>Mg(2+)</name>
        <dbReference type="ChEBI" id="CHEBI:18420"/>
    </cofactor>
    <text evidence="12">Binds 1 Mg(2+) ion per subunit. Can also utilize other divalent metal cations, such as Ca(2+), Mn(2+) and Co(2+).</text>
</comment>
<dbReference type="FunFam" id="3.40.50.920:FF:000012">
    <property type="entry name" value="Transketolase, variant 1"/>
    <property type="match status" value="1"/>
</dbReference>
<dbReference type="GO" id="GO:0005829">
    <property type="term" value="C:cytosol"/>
    <property type="evidence" value="ECO:0007669"/>
    <property type="project" value="TreeGrafter"/>
</dbReference>
<evidence type="ECO:0000256" key="8">
    <source>
        <dbReference type="ARBA" id="ARBA00049473"/>
    </source>
</evidence>
<name>A0A162ZSB6_DIDRA</name>
<dbReference type="Pfam" id="PF22613">
    <property type="entry name" value="Transketolase_C_1"/>
    <property type="match status" value="1"/>
</dbReference>
<evidence type="ECO:0000256" key="1">
    <source>
        <dbReference type="ARBA" id="ARBA00001941"/>
    </source>
</evidence>
<dbReference type="PANTHER" id="PTHR43522:SF6">
    <property type="entry name" value="TRANSKETOLASE-LIKE PYRIMIDINE-BINDING DOMAIN-CONTAINING PROTEIN-RELATED"/>
    <property type="match status" value="1"/>
</dbReference>
<dbReference type="GO" id="GO:0006098">
    <property type="term" value="P:pentose-phosphate shunt"/>
    <property type="evidence" value="ECO:0007669"/>
    <property type="project" value="TreeGrafter"/>
</dbReference>
<evidence type="ECO:0000256" key="9">
    <source>
        <dbReference type="PIRSR" id="PIRSR605478-1"/>
    </source>
</evidence>
<dbReference type="Pfam" id="PF11951">
    <property type="entry name" value="Fungal_trans_2"/>
    <property type="match status" value="1"/>
</dbReference>
<feature type="binding site" evidence="10">
    <location>
        <position position="395"/>
    </location>
    <ligand>
        <name>substrate</name>
    </ligand>
</feature>
<dbReference type="SMART" id="SM00861">
    <property type="entry name" value="Transket_pyr"/>
    <property type="match status" value="1"/>
</dbReference>
<dbReference type="PANTHER" id="PTHR43522">
    <property type="entry name" value="TRANSKETOLASE"/>
    <property type="match status" value="1"/>
</dbReference>
<evidence type="ECO:0000256" key="3">
    <source>
        <dbReference type="ARBA" id="ARBA00013152"/>
    </source>
</evidence>
<feature type="domain" description="Transketolase-like pyrimidine-binding" evidence="14">
    <location>
        <begin position="392"/>
        <end position="575"/>
    </location>
</feature>
<feature type="binding site" evidence="11">
    <location>
        <begin position="154"/>
        <end position="156"/>
    </location>
    <ligand>
        <name>thiamine diphosphate</name>
        <dbReference type="ChEBI" id="CHEBI:58937"/>
    </ligand>
</feature>
<keyword evidence="4" id="KW-0808">Transferase</keyword>
<dbReference type="CDD" id="cd02012">
    <property type="entry name" value="TPP_TK"/>
    <property type="match status" value="1"/>
</dbReference>
<dbReference type="InterPro" id="IPR033247">
    <property type="entry name" value="Transketolase_fam"/>
</dbReference>
<evidence type="ECO:0000256" key="10">
    <source>
        <dbReference type="PIRSR" id="PIRSR605478-2"/>
    </source>
</evidence>
<dbReference type="InterPro" id="IPR005474">
    <property type="entry name" value="Transketolase_N"/>
</dbReference>
<feature type="active site" description="Proton donor" evidence="9">
    <location>
        <position position="459"/>
    </location>
</feature>
<feature type="binding site" evidence="10">
    <location>
        <position position="422"/>
    </location>
    <ligand>
        <name>substrate</name>
    </ligand>
</feature>
<keyword evidence="7 11" id="KW-0786">Thiamine pyrophosphate</keyword>
<feature type="binding site" evidence="10">
    <location>
        <position position="570"/>
    </location>
    <ligand>
        <name>substrate</name>
    </ligand>
</feature>
<dbReference type="InterPro" id="IPR021858">
    <property type="entry name" value="Fun_TF"/>
</dbReference>
<evidence type="ECO:0000256" key="11">
    <source>
        <dbReference type="PIRSR" id="PIRSR605478-3"/>
    </source>
</evidence>
<dbReference type="Pfam" id="PF00456">
    <property type="entry name" value="Transketolase_N"/>
    <property type="match status" value="1"/>
</dbReference>
<dbReference type="STRING" id="5454.A0A162ZSB6"/>
<proteinExistence type="inferred from homology"/>
<evidence type="ECO:0000256" key="13">
    <source>
        <dbReference type="PIRSR" id="PIRSR605478-5"/>
    </source>
</evidence>
<dbReference type="SUPFAM" id="SSF52518">
    <property type="entry name" value="Thiamin diphosphate-binding fold (THDP-binding)"/>
    <property type="match status" value="2"/>
</dbReference>
<dbReference type="GO" id="GO:0046872">
    <property type="term" value="F:metal ion binding"/>
    <property type="evidence" value="ECO:0007669"/>
    <property type="project" value="UniProtKB-KW"/>
</dbReference>
<feature type="binding site" evidence="11">
    <location>
        <position position="487"/>
    </location>
    <ligand>
        <name>thiamine diphosphate</name>
        <dbReference type="ChEBI" id="CHEBI:58937"/>
    </ligand>
</feature>
<dbReference type="NCBIfam" id="TIGR00232">
    <property type="entry name" value="tktlase_bact"/>
    <property type="match status" value="1"/>
</dbReference>
<dbReference type="Pfam" id="PF02779">
    <property type="entry name" value="Transket_pyr"/>
    <property type="match status" value="1"/>
</dbReference>
<keyword evidence="6 12" id="KW-0460">Magnesium</keyword>
<comment type="catalytic activity">
    <reaction evidence="8">
        <text>D-sedoheptulose 7-phosphate + D-glyceraldehyde 3-phosphate = aldehydo-D-ribose 5-phosphate + D-xylulose 5-phosphate</text>
        <dbReference type="Rhea" id="RHEA:10508"/>
        <dbReference type="ChEBI" id="CHEBI:57483"/>
        <dbReference type="ChEBI" id="CHEBI:57737"/>
        <dbReference type="ChEBI" id="CHEBI:58273"/>
        <dbReference type="ChEBI" id="CHEBI:59776"/>
        <dbReference type="EC" id="2.2.1.1"/>
    </reaction>
</comment>
<feature type="binding site" evidence="10">
    <location>
        <position position="301"/>
    </location>
    <ligand>
        <name>substrate</name>
    </ligand>
</feature>
<dbReference type="PROSITE" id="PS00801">
    <property type="entry name" value="TRANSKETOLASE_1"/>
    <property type="match status" value="1"/>
</dbReference>